<sequence>MLQDNTIPLPGRMTITVHTIGDTTIIAVAGELDAAVADDLRRHLLAGVASSSALIVDLTAVTFCSAGTLRILLDVTGAARSAGASCAMVSDHWIVLRAITACGFESRLAVHPTLGAALSWLSGEAPTIVLRA</sequence>
<gene>
    <name evidence="2" type="ORF">VA596_46955</name>
</gene>
<dbReference type="Gene3D" id="3.30.750.24">
    <property type="entry name" value="STAS domain"/>
    <property type="match status" value="1"/>
</dbReference>
<keyword evidence="3" id="KW-1185">Reference proteome</keyword>
<dbReference type="PROSITE" id="PS50801">
    <property type="entry name" value="STAS"/>
    <property type="match status" value="1"/>
</dbReference>
<dbReference type="Proteomes" id="UP001304298">
    <property type="component" value="Unassembled WGS sequence"/>
</dbReference>
<dbReference type="InterPro" id="IPR036513">
    <property type="entry name" value="STAS_dom_sf"/>
</dbReference>
<dbReference type="InterPro" id="IPR002645">
    <property type="entry name" value="STAS_dom"/>
</dbReference>
<reference evidence="2 3" key="1">
    <citation type="submission" date="2023-12" db="EMBL/GenBank/DDBJ databases">
        <title>Amycolatopsis sp. V23-08.</title>
        <authorList>
            <person name="Somphong A."/>
        </authorList>
    </citation>
    <scope>NUCLEOTIDE SEQUENCE [LARGE SCALE GENOMIC DNA]</scope>
    <source>
        <strain evidence="2 3">V23-08</strain>
    </source>
</reference>
<feature type="domain" description="STAS" evidence="1">
    <location>
        <begin position="13"/>
        <end position="121"/>
    </location>
</feature>
<dbReference type="CDD" id="cd07043">
    <property type="entry name" value="STAS_anti-anti-sigma_factors"/>
    <property type="match status" value="1"/>
</dbReference>
<dbReference type="PANTHER" id="PTHR33495:SF2">
    <property type="entry name" value="ANTI-SIGMA FACTOR ANTAGONIST TM_1081-RELATED"/>
    <property type="match status" value="1"/>
</dbReference>
<accession>A0ABU5RLH2</accession>
<name>A0ABU5RLH2_9PSEU</name>
<dbReference type="PANTHER" id="PTHR33495">
    <property type="entry name" value="ANTI-SIGMA FACTOR ANTAGONIST TM_1081-RELATED-RELATED"/>
    <property type="match status" value="1"/>
</dbReference>
<dbReference type="EMBL" id="JAYFSI010000020">
    <property type="protein sequence ID" value="MEA5367138.1"/>
    <property type="molecule type" value="Genomic_DNA"/>
</dbReference>
<protein>
    <submittedName>
        <fullName evidence="2">STAS domain-containing protein</fullName>
    </submittedName>
</protein>
<dbReference type="RefSeq" id="WP_323336893.1">
    <property type="nucleotide sequence ID" value="NZ_JAYFSI010000020.1"/>
</dbReference>
<organism evidence="2 3">
    <name type="scientific">Amycolatopsis heterodermiae</name>
    <dbReference type="NCBI Taxonomy" id="3110235"/>
    <lineage>
        <taxon>Bacteria</taxon>
        <taxon>Bacillati</taxon>
        <taxon>Actinomycetota</taxon>
        <taxon>Actinomycetes</taxon>
        <taxon>Pseudonocardiales</taxon>
        <taxon>Pseudonocardiaceae</taxon>
        <taxon>Amycolatopsis</taxon>
    </lineage>
</organism>
<dbReference type="Pfam" id="PF01740">
    <property type="entry name" value="STAS"/>
    <property type="match status" value="1"/>
</dbReference>
<proteinExistence type="predicted"/>
<comment type="caution">
    <text evidence="2">The sequence shown here is derived from an EMBL/GenBank/DDBJ whole genome shotgun (WGS) entry which is preliminary data.</text>
</comment>
<dbReference type="SUPFAM" id="SSF52091">
    <property type="entry name" value="SpoIIaa-like"/>
    <property type="match status" value="1"/>
</dbReference>
<evidence type="ECO:0000313" key="3">
    <source>
        <dbReference type="Proteomes" id="UP001304298"/>
    </source>
</evidence>
<evidence type="ECO:0000259" key="1">
    <source>
        <dbReference type="PROSITE" id="PS50801"/>
    </source>
</evidence>
<evidence type="ECO:0000313" key="2">
    <source>
        <dbReference type="EMBL" id="MEA5367138.1"/>
    </source>
</evidence>